<dbReference type="EMBL" id="PRDG01000006">
    <property type="protein sequence ID" value="MBP2624151.1"/>
    <property type="molecule type" value="Genomic_DNA"/>
</dbReference>
<accession>A0ABS5B5N9</accession>
<keyword evidence="9" id="KW-1185">Reference proteome</keyword>
<evidence type="ECO:0000256" key="1">
    <source>
        <dbReference type="ARBA" id="ARBA00022490"/>
    </source>
</evidence>
<evidence type="ECO:0000313" key="9">
    <source>
        <dbReference type="Proteomes" id="UP001519296"/>
    </source>
</evidence>
<evidence type="ECO:0000256" key="2">
    <source>
        <dbReference type="ARBA" id="ARBA00023012"/>
    </source>
</evidence>
<dbReference type="Gene3D" id="3.40.50.2300">
    <property type="match status" value="1"/>
</dbReference>
<dbReference type="Gene3D" id="2.40.50.1020">
    <property type="entry name" value="LytTr DNA-binding domain"/>
    <property type="match status" value="1"/>
</dbReference>
<evidence type="ECO:0000259" key="6">
    <source>
        <dbReference type="PROSITE" id="PS50110"/>
    </source>
</evidence>
<keyword evidence="2" id="KW-0902">Two-component regulatory system</keyword>
<evidence type="ECO:0000256" key="3">
    <source>
        <dbReference type="ARBA" id="ARBA00023159"/>
    </source>
</evidence>
<dbReference type="PANTHER" id="PTHR37299:SF3">
    <property type="entry name" value="STAGE 0 SPORULATION PROTEIN A HOMOLOG"/>
    <property type="match status" value="1"/>
</dbReference>
<sequence length="250" mass="29108">MNITILEDTLEHQVRLESLLQKLGKEMRIPLRFRTTGKISEFEESLSGDRSHHLYFLDLDLHGEKEKGLEMAQLIRKNNPYALIVFVTTMSEYAPLTYRYHVSALDFIAKDGEDYEEKVASCLKHAVSQLQIAEGQHPDLLQYVHRGRMELKIPYDDIFYIETTPISHKLLVQGRHCRNEFYGSLSELVKCDQEDHLTKVNRSAVVNFKNIREYDSRKGEIIFYDGTTYPLSSRYAKALRAYLKARQTAE</sequence>
<dbReference type="Proteomes" id="UP001519296">
    <property type="component" value="Unassembled WGS sequence"/>
</dbReference>
<organism evidence="8 9">
    <name type="scientific">Streptococcus oricebi</name>
    <dbReference type="NCBI Taxonomy" id="1547447"/>
    <lineage>
        <taxon>Bacteria</taxon>
        <taxon>Bacillati</taxon>
        <taxon>Bacillota</taxon>
        <taxon>Bacilli</taxon>
        <taxon>Lactobacillales</taxon>
        <taxon>Streptococcaceae</taxon>
        <taxon>Streptococcus</taxon>
    </lineage>
</organism>
<dbReference type="Pfam" id="PF04397">
    <property type="entry name" value="LytTR"/>
    <property type="match status" value="1"/>
</dbReference>
<evidence type="ECO:0000259" key="7">
    <source>
        <dbReference type="PROSITE" id="PS50930"/>
    </source>
</evidence>
<proteinExistence type="predicted"/>
<dbReference type="InterPro" id="IPR007492">
    <property type="entry name" value="LytTR_DNA-bd_dom"/>
</dbReference>
<dbReference type="CDD" id="cd17533">
    <property type="entry name" value="REC_LytTR_AgrA-like"/>
    <property type="match status" value="1"/>
</dbReference>
<dbReference type="InterPro" id="IPR011006">
    <property type="entry name" value="CheY-like_superfamily"/>
</dbReference>
<feature type="domain" description="HTH LytTR-type" evidence="7">
    <location>
        <begin position="152"/>
        <end position="245"/>
    </location>
</feature>
<dbReference type="SUPFAM" id="SSF52172">
    <property type="entry name" value="CheY-like"/>
    <property type="match status" value="1"/>
</dbReference>
<keyword evidence="5" id="KW-0597">Phosphoprotein</keyword>
<keyword evidence="3" id="KW-0010">Activator</keyword>
<dbReference type="PANTHER" id="PTHR37299">
    <property type="entry name" value="TRANSCRIPTIONAL REGULATOR-RELATED"/>
    <property type="match status" value="1"/>
</dbReference>
<reference evidence="8 9" key="1">
    <citation type="submission" date="2018-02" db="EMBL/GenBank/DDBJ databases">
        <title>Draft genome sequence of Streptococcus oricebi CCUG 70868T type strain.</title>
        <authorList>
            <person name="Mendez V."/>
            <person name="Salva-Serra F."/>
            <person name="Jaen-Luchoro D."/>
            <person name="Gonzales-Siles L."/>
            <person name="Karlsson R."/>
            <person name="Engstrom-Jakobsson H."/>
            <person name="Busquets A."/>
            <person name="Gomila M."/>
            <person name="Pineiro-Iglesias B."/>
            <person name="Bennasar-Figueras A."/>
            <person name="Seeger M."/>
            <person name="Moore E."/>
        </authorList>
    </citation>
    <scope>NUCLEOTIDE SEQUENCE [LARGE SCALE GENOMIC DNA]</scope>
    <source>
        <strain evidence="8 9">CCUG 70868</strain>
    </source>
</reference>
<dbReference type="PROSITE" id="PS50110">
    <property type="entry name" value="RESPONSE_REGULATORY"/>
    <property type="match status" value="1"/>
</dbReference>
<protein>
    <submittedName>
        <fullName evidence="8">DNA-binding response regulator</fullName>
    </submittedName>
</protein>
<name>A0ABS5B5N9_9STRE</name>
<keyword evidence="8" id="KW-0238">DNA-binding</keyword>
<keyword evidence="1" id="KW-0963">Cytoplasm</keyword>
<evidence type="ECO:0000256" key="5">
    <source>
        <dbReference type="PROSITE-ProRule" id="PRU00169"/>
    </source>
</evidence>
<dbReference type="InterPro" id="IPR001789">
    <property type="entry name" value="Sig_transdc_resp-reg_receiver"/>
</dbReference>
<comment type="caution">
    <text evidence="8">The sequence shown here is derived from an EMBL/GenBank/DDBJ whole genome shotgun (WGS) entry which is preliminary data.</text>
</comment>
<evidence type="ECO:0000256" key="4">
    <source>
        <dbReference type="ARBA" id="ARBA00037164"/>
    </source>
</evidence>
<dbReference type="GO" id="GO:0003677">
    <property type="term" value="F:DNA binding"/>
    <property type="evidence" value="ECO:0007669"/>
    <property type="project" value="UniProtKB-KW"/>
</dbReference>
<gene>
    <name evidence="8" type="ORF">C4K46_09410</name>
</gene>
<dbReference type="SMART" id="SM00850">
    <property type="entry name" value="LytTR"/>
    <property type="match status" value="1"/>
</dbReference>
<evidence type="ECO:0000313" key="8">
    <source>
        <dbReference type="EMBL" id="MBP2624151.1"/>
    </source>
</evidence>
<dbReference type="PROSITE" id="PS50930">
    <property type="entry name" value="HTH_LYTTR"/>
    <property type="match status" value="1"/>
</dbReference>
<comment type="function">
    <text evidence="4">Required for high-level post-exponential phase expression of a series of secreted proteins.</text>
</comment>
<dbReference type="RefSeq" id="WP_209628884.1">
    <property type="nucleotide sequence ID" value="NZ_PRDG01000006.1"/>
</dbReference>
<dbReference type="InterPro" id="IPR046947">
    <property type="entry name" value="LytR-like"/>
</dbReference>
<feature type="domain" description="Response regulatory" evidence="6">
    <location>
        <begin position="2"/>
        <end position="125"/>
    </location>
</feature>
<feature type="modified residue" description="4-aspartylphosphate" evidence="5">
    <location>
        <position position="58"/>
    </location>
</feature>